<sequence>MNFNEIPIIAKMLSSLSASFVLWSCLSGLEIKSAYDFRQNEKPDFDFWSIINFQFNSLIDINTWSVSFDKKFYSLLLNNTYFLVVIVMLLLSVFATFILVYLIKYKISRNVNVGEARKVNVFKFRYHDNEFILKCSGLITIITVLYTASSGFAMLSTILLSFYSPIWSYNSLIQIKGIIFTKAFIQLDSDCDSVEECLVLTTRKVVDSFVYKTDEPSKMNIILYNKISIIR</sequence>
<keyword evidence="1" id="KW-0472">Membrane</keyword>
<accession>A0ABZ0QCG8</accession>
<evidence type="ECO:0000313" key="3">
    <source>
        <dbReference type="Proteomes" id="UP001304071"/>
    </source>
</evidence>
<evidence type="ECO:0000313" key="2">
    <source>
        <dbReference type="EMBL" id="WPC74095.1"/>
    </source>
</evidence>
<proteinExistence type="predicted"/>
<evidence type="ECO:0000256" key="1">
    <source>
        <dbReference type="SAM" id="Phobius"/>
    </source>
</evidence>
<dbReference type="EMBL" id="CP138203">
    <property type="protein sequence ID" value="WPC74095.1"/>
    <property type="molecule type" value="Genomic_DNA"/>
</dbReference>
<keyword evidence="1" id="KW-0812">Transmembrane</keyword>
<keyword evidence="3" id="KW-1185">Reference proteome</keyword>
<name>A0ABZ0QCG8_9VIBR</name>
<feature type="transmembrane region" description="Helical" evidence="1">
    <location>
        <begin position="81"/>
        <end position="103"/>
    </location>
</feature>
<gene>
    <name evidence="2" type="ORF">R8Z52_02085</name>
</gene>
<feature type="transmembrane region" description="Helical" evidence="1">
    <location>
        <begin position="131"/>
        <end position="148"/>
    </location>
</feature>
<reference evidence="2 3" key="1">
    <citation type="submission" date="2023-11" db="EMBL/GenBank/DDBJ databases">
        <title>Plant-associative lifestyle of Vibrio porteresiae and its evolutionary dynamics.</title>
        <authorList>
            <person name="Rameshkumar N."/>
            <person name="Kirti K."/>
        </authorList>
    </citation>
    <scope>NUCLEOTIDE SEQUENCE [LARGE SCALE GENOMIC DNA]</scope>
    <source>
        <strain evidence="2 3">MSSRF30</strain>
    </source>
</reference>
<dbReference type="Proteomes" id="UP001304071">
    <property type="component" value="Chromosome 1"/>
</dbReference>
<dbReference type="RefSeq" id="WP_140291875.1">
    <property type="nucleotide sequence ID" value="NZ_AP024895.1"/>
</dbReference>
<organism evidence="2 3">
    <name type="scientific">Vibrio porteresiae DSM 19223</name>
    <dbReference type="NCBI Taxonomy" id="1123496"/>
    <lineage>
        <taxon>Bacteria</taxon>
        <taxon>Pseudomonadati</taxon>
        <taxon>Pseudomonadota</taxon>
        <taxon>Gammaproteobacteria</taxon>
        <taxon>Vibrionales</taxon>
        <taxon>Vibrionaceae</taxon>
        <taxon>Vibrio</taxon>
    </lineage>
</organism>
<protein>
    <submittedName>
        <fullName evidence="2">Uncharacterized protein</fullName>
    </submittedName>
</protein>
<keyword evidence="1" id="KW-1133">Transmembrane helix</keyword>